<gene>
    <name evidence="3" type="ORF">OXD698_LOCUS53603</name>
</gene>
<dbReference type="Gene3D" id="3.30.800.10">
    <property type="entry name" value="Phosphatidylinositol Phosphate Kinase II Beta"/>
    <property type="match status" value="1"/>
</dbReference>
<dbReference type="GO" id="GO:0016308">
    <property type="term" value="F:1-phosphatidylinositol-4-phosphate 5-kinase activity"/>
    <property type="evidence" value="ECO:0007669"/>
    <property type="project" value="TreeGrafter"/>
</dbReference>
<dbReference type="AlphaFoldDB" id="A0A820RG76"/>
<protein>
    <recommendedName>
        <fullName evidence="2">PIPK domain-containing protein</fullName>
    </recommendedName>
</protein>
<evidence type="ECO:0000313" key="4">
    <source>
        <dbReference type="Proteomes" id="UP000663844"/>
    </source>
</evidence>
<sequence length="116" mass="13620">LELEITSLAPTVFYQLREDIGISNINFRESFSKHHLKDFTNPGKSGSLMYKTYDDLFILKTLRAYEARLLMQILSGYHLQLTQRTTILNRYVGLYSIRFPAFISSVEIYFVIMVQR</sequence>
<dbReference type="InterPro" id="IPR002498">
    <property type="entry name" value="PInositol-4-P-4/5-kinase_core"/>
</dbReference>
<keyword evidence="1" id="KW-0547">Nucleotide-binding</keyword>
<dbReference type="PANTHER" id="PTHR23086:SF101">
    <property type="entry name" value="LP03320P-RELATED"/>
    <property type="match status" value="1"/>
</dbReference>
<dbReference type="InterPro" id="IPR023610">
    <property type="entry name" value="PInositol-4/5-P-5/4-kinase"/>
</dbReference>
<keyword evidence="1" id="KW-0067">ATP-binding</keyword>
<evidence type="ECO:0000313" key="3">
    <source>
        <dbReference type="EMBL" id="CAF4437322.1"/>
    </source>
</evidence>
<proteinExistence type="predicted"/>
<keyword evidence="1" id="KW-0808">Transferase</keyword>
<feature type="domain" description="PIPK" evidence="2">
    <location>
        <begin position="1"/>
        <end position="116"/>
    </location>
</feature>
<dbReference type="EMBL" id="CAJOAZ010031023">
    <property type="protein sequence ID" value="CAF4437322.1"/>
    <property type="molecule type" value="Genomic_DNA"/>
</dbReference>
<dbReference type="GO" id="GO:0005524">
    <property type="term" value="F:ATP binding"/>
    <property type="evidence" value="ECO:0007669"/>
    <property type="project" value="UniProtKB-UniRule"/>
</dbReference>
<evidence type="ECO:0000256" key="1">
    <source>
        <dbReference type="PROSITE-ProRule" id="PRU00781"/>
    </source>
</evidence>
<evidence type="ECO:0000259" key="2">
    <source>
        <dbReference type="PROSITE" id="PS51455"/>
    </source>
</evidence>
<organism evidence="3 4">
    <name type="scientific">Adineta steineri</name>
    <dbReference type="NCBI Taxonomy" id="433720"/>
    <lineage>
        <taxon>Eukaryota</taxon>
        <taxon>Metazoa</taxon>
        <taxon>Spiralia</taxon>
        <taxon>Gnathifera</taxon>
        <taxon>Rotifera</taxon>
        <taxon>Eurotatoria</taxon>
        <taxon>Bdelloidea</taxon>
        <taxon>Adinetida</taxon>
        <taxon>Adinetidae</taxon>
        <taxon>Adineta</taxon>
    </lineage>
</organism>
<dbReference type="PANTHER" id="PTHR23086">
    <property type="entry name" value="PHOSPHATIDYLINOSITOL-4-PHOSPHATE 5-KINASE"/>
    <property type="match status" value="1"/>
</dbReference>
<dbReference type="Pfam" id="PF01504">
    <property type="entry name" value="PIP5K"/>
    <property type="match status" value="1"/>
</dbReference>
<dbReference type="PROSITE" id="PS51455">
    <property type="entry name" value="PIPK"/>
    <property type="match status" value="1"/>
</dbReference>
<dbReference type="InterPro" id="IPR027484">
    <property type="entry name" value="PInositol-4-P-5-kinase_N"/>
</dbReference>
<accession>A0A820RG76</accession>
<name>A0A820RG76_9BILA</name>
<reference evidence="3" key="1">
    <citation type="submission" date="2021-02" db="EMBL/GenBank/DDBJ databases">
        <authorList>
            <person name="Nowell W R."/>
        </authorList>
    </citation>
    <scope>NUCLEOTIDE SEQUENCE</scope>
</reference>
<dbReference type="SUPFAM" id="SSF56104">
    <property type="entry name" value="SAICAR synthase-like"/>
    <property type="match status" value="1"/>
</dbReference>
<dbReference type="Proteomes" id="UP000663844">
    <property type="component" value="Unassembled WGS sequence"/>
</dbReference>
<comment type="caution">
    <text evidence="3">The sequence shown here is derived from an EMBL/GenBank/DDBJ whole genome shotgun (WGS) entry which is preliminary data.</text>
</comment>
<dbReference type="GO" id="GO:0046854">
    <property type="term" value="P:phosphatidylinositol phosphate biosynthetic process"/>
    <property type="evidence" value="ECO:0007669"/>
    <property type="project" value="TreeGrafter"/>
</dbReference>
<feature type="non-terminal residue" evidence="3">
    <location>
        <position position="1"/>
    </location>
</feature>
<dbReference type="GO" id="GO:0005886">
    <property type="term" value="C:plasma membrane"/>
    <property type="evidence" value="ECO:0007669"/>
    <property type="project" value="TreeGrafter"/>
</dbReference>
<keyword evidence="1" id="KW-0418">Kinase</keyword>